<dbReference type="EMBL" id="AMWG01000036">
    <property type="protein sequence ID" value="ELP34322.1"/>
    <property type="molecule type" value="Genomic_DNA"/>
</dbReference>
<dbReference type="AlphaFoldDB" id="L7CL06"/>
<evidence type="ECO:0000313" key="3">
    <source>
        <dbReference type="Proteomes" id="UP000010959"/>
    </source>
</evidence>
<feature type="region of interest" description="Disordered" evidence="1">
    <location>
        <begin position="25"/>
        <end position="54"/>
    </location>
</feature>
<reference evidence="2 3" key="1">
    <citation type="journal article" date="2013" name="Mar. Genomics">
        <title>Expression of sulfatases in Rhodopirellula baltica and the diversity of sulfatases in the genus Rhodopirellula.</title>
        <authorList>
            <person name="Wegner C.E."/>
            <person name="Richter-Heitmann T."/>
            <person name="Klindworth A."/>
            <person name="Klockow C."/>
            <person name="Richter M."/>
            <person name="Achstetter T."/>
            <person name="Glockner F.O."/>
            <person name="Harder J."/>
        </authorList>
    </citation>
    <scope>NUCLEOTIDE SEQUENCE [LARGE SCALE GENOMIC DNA]</scope>
    <source>
        <strain evidence="2 3">SWK14</strain>
    </source>
</reference>
<gene>
    <name evidence="2" type="ORF">RBSWK_01701</name>
</gene>
<evidence type="ECO:0000256" key="1">
    <source>
        <dbReference type="SAM" id="MobiDB-lite"/>
    </source>
</evidence>
<name>L7CL06_RHOBT</name>
<comment type="caution">
    <text evidence="2">The sequence shown here is derived from an EMBL/GenBank/DDBJ whole genome shotgun (WGS) entry which is preliminary data.</text>
</comment>
<protein>
    <submittedName>
        <fullName evidence="2">Uncharacterized protein</fullName>
    </submittedName>
</protein>
<proteinExistence type="predicted"/>
<sequence>MPAIFQPSPQSPDSTIYNFTFSIDPPPHRSSPAAAPQIVERGVLNRDLGSKTRG</sequence>
<accession>L7CL06</accession>
<dbReference type="PATRIC" id="fig|993516.3.peg.1814"/>
<dbReference type="Proteomes" id="UP000010959">
    <property type="component" value="Unassembled WGS sequence"/>
</dbReference>
<organism evidence="2 3">
    <name type="scientific">Rhodopirellula baltica SWK14</name>
    <dbReference type="NCBI Taxonomy" id="993516"/>
    <lineage>
        <taxon>Bacteria</taxon>
        <taxon>Pseudomonadati</taxon>
        <taxon>Planctomycetota</taxon>
        <taxon>Planctomycetia</taxon>
        <taxon>Pirellulales</taxon>
        <taxon>Pirellulaceae</taxon>
        <taxon>Rhodopirellula</taxon>
    </lineage>
</organism>
<evidence type="ECO:0000313" key="2">
    <source>
        <dbReference type="EMBL" id="ELP34322.1"/>
    </source>
</evidence>